<evidence type="ECO:0000313" key="2">
    <source>
        <dbReference type="Proteomes" id="UP000824265"/>
    </source>
</evidence>
<reference evidence="1" key="2">
    <citation type="submission" date="2021-04" db="EMBL/GenBank/DDBJ databases">
        <authorList>
            <person name="Gilroy R."/>
        </authorList>
    </citation>
    <scope>NUCLEOTIDE SEQUENCE</scope>
    <source>
        <strain evidence="1">CHK195-6426</strain>
    </source>
</reference>
<protein>
    <submittedName>
        <fullName evidence="1">Extracellular solute-binding protein</fullName>
    </submittedName>
</protein>
<organism evidence="1 2">
    <name type="scientific">Candidatus Acetatifactor stercoripullorum</name>
    <dbReference type="NCBI Taxonomy" id="2838414"/>
    <lineage>
        <taxon>Bacteria</taxon>
        <taxon>Bacillati</taxon>
        <taxon>Bacillota</taxon>
        <taxon>Clostridia</taxon>
        <taxon>Lachnospirales</taxon>
        <taxon>Lachnospiraceae</taxon>
        <taxon>Acetatifactor</taxon>
    </lineage>
</organism>
<dbReference type="AlphaFoldDB" id="A0A9D1R583"/>
<comment type="caution">
    <text evidence="1">The sequence shown here is derived from an EMBL/GenBank/DDBJ whole genome shotgun (WGS) entry which is preliminary data.</text>
</comment>
<dbReference type="InterPro" id="IPR006059">
    <property type="entry name" value="SBP"/>
</dbReference>
<sequence>MKHFSLLILMTALFLGITGCGKQEEEAPSPSQVPTGVMVPAAQMEAVHLKLPNILSECILEESYFYVSKDLETDGAGDKTAAVSFCRRDLDSFEEETLLLKQADGSCVKQAVLDAGANLYELLFSEEEQAYYVGKWDCSGKQLYMLPVTELPQDTLVDAAGCTADAAGRLCLYTWEGSVFVFDSRGRLTGQWESGMPLAENGFFVSGMDGFYWYQDMGGELLFYYLNEESGQFTAQISFPYDGDEAGILQVFGALDCIWIATGQSLYCYDLQENTPEKILSWKNPYINLDGGDLRLLGENSLGELVLLFQKIDASGFTLYEKAVISWADEGLLPQKETITLGTMLINGQPTADVEETVRQFNRYSQKYFVELVHYFPRDETGEIMENVYLDILQGQAPDLIDVSALDVASLADKEVFEDLEPYLKDSQVVQKESILENVWEEGQIGGKFRLVIPFFRVNTYVSHAPAPGQGWTFEEFTQYAAVHPDTPLVVYMSYRQALGIALFAGMDSFVDYERGKCNFTDASFSALLTEIRDMCMIQTGPMEDSVMVEEFQALFEEGAVLLQEISFGSTEEFLLLQQQYGSASSWKGYPSPSGEPYHKMSSQLQLSMNSASKNKEGAWAFLEFLLSRENQERSRLLASFPVRKDSFEQYIRTSAQTAEPEKIDASAQDIALLVETIQASHMDNRSIDDDVFRIVCEESEAFFAGDKTVEEVTGLIQNRVQLYLSERYR</sequence>
<dbReference type="Pfam" id="PF01547">
    <property type="entry name" value="SBP_bac_1"/>
    <property type="match status" value="1"/>
</dbReference>
<dbReference type="Proteomes" id="UP000824265">
    <property type="component" value="Unassembled WGS sequence"/>
</dbReference>
<gene>
    <name evidence="1" type="ORF">H9742_06955</name>
</gene>
<reference evidence="1" key="1">
    <citation type="journal article" date="2021" name="PeerJ">
        <title>Extensive microbial diversity within the chicken gut microbiome revealed by metagenomics and culture.</title>
        <authorList>
            <person name="Gilroy R."/>
            <person name="Ravi A."/>
            <person name="Getino M."/>
            <person name="Pursley I."/>
            <person name="Horton D.L."/>
            <person name="Alikhan N.F."/>
            <person name="Baker D."/>
            <person name="Gharbi K."/>
            <person name="Hall N."/>
            <person name="Watson M."/>
            <person name="Adriaenssens E.M."/>
            <person name="Foster-Nyarko E."/>
            <person name="Jarju S."/>
            <person name="Secka A."/>
            <person name="Antonio M."/>
            <person name="Oren A."/>
            <person name="Chaudhuri R.R."/>
            <person name="La Ragione R."/>
            <person name="Hildebrand F."/>
            <person name="Pallen M.J."/>
        </authorList>
    </citation>
    <scope>NUCLEOTIDE SEQUENCE</scope>
    <source>
        <strain evidence="1">CHK195-6426</strain>
    </source>
</reference>
<dbReference type="InterPro" id="IPR050490">
    <property type="entry name" value="Bact_solute-bd_prot1"/>
</dbReference>
<dbReference type="SUPFAM" id="SSF53850">
    <property type="entry name" value="Periplasmic binding protein-like II"/>
    <property type="match status" value="1"/>
</dbReference>
<dbReference type="EMBL" id="DXGH01000038">
    <property type="protein sequence ID" value="HIW81257.1"/>
    <property type="molecule type" value="Genomic_DNA"/>
</dbReference>
<evidence type="ECO:0000313" key="1">
    <source>
        <dbReference type="EMBL" id="HIW81257.1"/>
    </source>
</evidence>
<proteinExistence type="predicted"/>
<dbReference type="PROSITE" id="PS51257">
    <property type="entry name" value="PROKAR_LIPOPROTEIN"/>
    <property type="match status" value="1"/>
</dbReference>
<dbReference type="Gene3D" id="3.40.190.10">
    <property type="entry name" value="Periplasmic binding protein-like II"/>
    <property type="match status" value="1"/>
</dbReference>
<accession>A0A9D1R583</accession>
<name>A0A9D1R583_9FIRM</name>
<dbReference type="PANTHER" id="PTHR43649">
    <property type="entry name" value="ARABINOSE-BINDING PROTEIN-RELATED"/>
    <property type="match status" value="1"/>
</dbReference>